<evidence type="ECO:0000259" key="10">
    <source>
        <dbReference type="Pfam" id="PF00081"/>
    </source>
</evidence>
<dbReference type="InterPro" id="IPR036314">
    <property type="entry name" value="SOD_C_sf"/>
</dbReference>
<reference evidence="12 13" key="1">
    <citation type="submission" date="2016-10" db="EMBL/GenBank/DDBJ databases">
        <authorList>
            <person name="de Groot N.N."/>
        </authorList>
    </citation>
    <scope>NUCLEOTIDE SEQUENCE [LARGE SCALE GENOMIC DNA]</scope>
    <source>
        <strain evidence="12 13">DSM 16077</strain>
    </source>
</reference>
<dbReference type="PROSITE" id="PS00088">
    <property type="entry name" value="SOD_MN"/>
    <property type="match status" value="1"/>
</dbReference>
<evidence type="ECO:0000313" key="12">
    <source>
        <dbReference type="EMBL" id="SDM02488.1"/>
    </source>
</evidence>
<dbReference type="FunFam" id="1.10.287.990:FF:000002">
    <property type="entry name" value="Superoxide dismutase"/>
    <property type="match status" value="1"/>
</dbReference>
<dbReference type="InterPro" id="IPR019831">
    <property type="entry name" value="Mn/Fe_SOD_N"/>
</dbReference>
<comment type="similarity">
    <text evidence="2 9">Belongs to the iron/manganese superoxide dismutase family.</text>
</comment>
<keyword evidence="4 9" id="KW-0560">Oxidoreductase</keyword>
<dbReference type="GO" id="GO:0046914">
    <property type="term" value="F:transition metal ion binding"/>
    <property type="evidence" value="ECO:0007669"/>
    <property type="project" value="UniProtKB-ARBA"/>
</dbReference>
<evidence type="ECO:0000256" key="2">
    <source>
        <dbReference type="ARBA" id="ARBA00008714"/>
    </source>
</evidence>
<dbReference type="Gene3D" id="1.10.287.990">
    <property type="entry name" value="Fe,Mn superoxide dismutase (SOD) domain"/>
    <property type="match status" value="1"/>
</dbReference>
<dbReference type="InterPro" id="IPR019833">
    <property type="entry name" value="Mn/Fe_SOD_BS"/>
</dbReference>
<accession>A0A1G9PUN2</accession>
<dbReference type="PANTHER" id="PTHR42769:SF3">
    <property type="entry name" value="SUPEROXIDE DISMUTASE [FE] 2, CHLOROPLASTIC"/>
    <property type="match status" value="1"/>
</dbReference>
<dbReference type="InterPro" id="IPR019832">
    <property type="entry name" value="Mn/Fe_SOD_C"/>
</dbReference>
<evidence type="ECO:0000313" key="13">
    <source>
        <dbReference type="Proteomes" id="UP000199759"/>
    </source>
</evidence>
<evidence type="ECO:0000259" key="11">
    <source>
        <dbReference type="Pfam" id="PF02777"/>
    </source>
</evidence>
<feature type="binding site" evidence="8">
    <location>
        <position position="27"/>
    </location>
    <ligand>
        <name>Mn(2+)</name>
        <dbReference type="ChEBI" id="CHEBI:29035"/>
    </ligand>
</feature>
<dbReference type="Gene3D" id="3.55.40.20">
    <property type="entry name" value="Iron/manganese superoxide dismutase, C-terminal domain"/>
    <property type="match status" value="1"/>
</dbReference>
<dbReference type="PIRSF" id="PIRSF000349">
    <property type="entry name" value="SODismutase"/>
    <property type="match status" value="1"/>
</dbReference>
<dbReference type="RefSeq" id="WP_091767675.1">
    <property type="nucleotide sequence ID" value="NZ_FNHG01000004.1"/>
</dbReference>
<dbReference type="PANTHER" id="PTHR42769">
    <property type="entry name" value="SUPEROXIDE DISMUTASE"/>
    <property type="match status" value="1"/>
</dbReference>
<dbReference type="EC" id="1.15.1.1" evidence="9"/>
<dbReference type="AlphaFoldDB" id="A0A1G9PUN2"/>
<comment type="cofactor">
    <cofactor evidence="1">
        <name>Fe(3+)</name>
        <dbReference type="ChEBI" id="CHEBI:29034"/>
    </cofactor>
</comment>
<feature type="binding site" evidence="8">
    <location>
        <position position="79"/>
    </location>
    <ligand>
        <name>Mn(2+)</name>
        <dbReference type="ChEBI" id="CHEBI:29035"/>
    </ligand>
</feature>
<dbReference type="SUPFAM" id="SSF46609">
    <property type="entry name" value="Fe,Mn superoxide dismutase (SOD), N-terminal domain"/>
    <property type="match status" value="1"/>
</dbReference>
<feature type="binding site" evidence="8">
    <location>
        <position position="166"/>
    </location>
    <ligand>
        <name>Mn(2+)</name>
        <dbReference type="ChEBI" id="CHEBI:29035"/>
    </ligand>
</feature>
<dbReference type="Pfam" id="PF02777">
    <property type="entry name" value="Sod_Fe_C"/>
    <property type="match status" value="1"/>
</dbReference>
<dbReference type="FunFam" id="3.55.40.20:FF:000001">
    <property type="entry name" value="Superoxide dismutase"/>
    <property type="match status" value="1"/>
</dbReference>
<evidence type="ECO:0000256" key="5">
    <source>
        <dbReference type="ARBA" id="ARBA00023004"/>
    </source>
</evidence>
<sequence>MSFTLPDLPYSRDALAPHISAETLDIHHGKHHAAYVTNLNKQLDGHELAGKSLEDVVKATAGKADKAGIFNNAAQVWNHTFYWQSMTPKGGGAPTGELAKLIDRDFGSFDDFKTAFATAGATQFGSGWAWLVAKDGKLEIRKTANAETPVSEAGVTPLLTMDVWEHAYYVDFRNRRPDYIATFLSDLVNWDFAAANLAAAK</sequence>
<evidence type="ECO:0000256" key="6">
    <source>
        <dbReference type="ARBA" id="ARBA00024318"/>
    </source>
</evidence>
<dbReference type="Proteomes" id="UP000199759">
    <property type="component" value="Unassembled WGS sequence"/>
</dbReference>
<evidence type="ECO:0000256" key="4">
    <source>
        <dbReference type="ARBA" id="ARBA00023002"/>
    </source>
</evidence>
<comment type="function">
    <text evidence="6">Destroys superoxide anion radicals which are normally produced within the cells and which are toxic to biological systems. Catalyzes the dismutation of superoxide anion radicals into O2 and H2O2 by successive reduction and oxidation of the transition metal ion at the active site.</text>
</comment>
<dbReference type="SUPFAM" id="SSF54719">
    <property type="entry name" value="Fe,Mn superoxide dismutase (SOD), C-terminal domain"/>
    <property type="match status" value="1"/>
</dbReference>
<dbReference type="STRING" id="144026.SAMN04488568_10439"/>
<evidence type="ECO:0000256" key="1">
    <source>
        <dbReference type="ARBA" id="ARBA00001965"/>
    </source>
</evidence>
<evidence type="ECO:0000256" key="9">
    <source>
        <dbReference type="RuleBase" id="RU000414"/>
    </source>
</evidence>
<dbReference type="OrthoDB" id="9803125at2"/>
<dbReference type="InterPro" id="IPR036324">
    <property type="entry name" value="Mn/Fe_SOD_N_sf"/>
</dbReference>
<keyword evidence="5" id="KW-0408">Iron</keyword>
<feature type="domain" description="Manganese/iron superoxide dismutase N-terminal" evidence="10">
    <location>
        <begin position="2"/>
        <end position="86"/>
    </location>
</feature>
<keyword evidence="13" id="KW-1185">Reference proteome</keyword>
<dbReference type="GO" id="GO:0004784">
    <property type="term" value="F:superoxide dismutase activity"/>
    <property type="evidence" value="ECO:0007669"/>
    <property type="project" value="UniProtKB-EC"/>
</dbReference>
<name>A0A1G9PUN2_9PROT</name>
<dbReference type="Pfam" id="PF00081">
    <property type="entry name" value="Sod_Fe_N"/>
    <property type="match status" value="1"/>
</dbReference>
<comment type="catalytic activity">
    <reaction evidence="7">
        <text>2 superoxide + 2 H(+) = H2O2 + O2</text>
        <dbReference type="Rhea" id="RHEA:20696"/>
        <dbReference type="ChEBI" id="CHEBI:15378"/>
        <dbReference type="ChEBI" id="CHEBI:15379"/>
        <dbReference type="ChEBI" id="CHEBI:16240"/>
        <dbReference type="ChEBI" id="CHEBI:18421"/>
        <dbReference type="EC" id="1.15.1.1"/>
    </reaction>
    <physiologicalReaction direction="left-to-right" evidence="7">
        <dbReference type="Rhea" id="RHEA:20697"/>
    </physiologicalReaction>
</comment>
<dbReference type="PRINTS" id="PR01703">
    <property type="entry name" value="MNSODISMTASE"/>
</dbReference>
<protein>
    <recommendedName>
        <fullName evidence="9">Superoxide dismutase</fullName>
        <ecNumber evidence="9">1.15.1.1</ecNumber>
    </recommendedName>
</protein>
<gene>
    <name evidence="12" type="ORF">SAMN04488568_10439</name>
</gene>
<evidence type="ECO:0000256" key="8">
    <source>
        <dbReference type="PIRSR" id="PIRSR000349-1"/>
    </source>
</evidence>
<dbReference type="GO" id="GO:0005737">
    <property type="term" value="C:cytoplasm"/>
    <property type="evidence" value="ECO:0007669"/>
    <property type="project" value="UniProtKB-ARBA"/>
</dbReference>
<proteinExistence type="inferred from homology"/>
<evidence type="ECO:0000256" key="3">
    <source>
        <dbReference type="ARBA" id="ARBA00022723"/>
    </source>
</evidence>
<feature type="binding site" evidence="8">
    <location>
        <position position="162"/>
    </location>
    <ligand>
        <name>Mn(2+)</name>
        <dbReference type="ChEBI" id="CHEBI:29035"/>
    </ligand>
</feature>
<evidence type="ECO:0000256" key="7">
    <source>
        <dbReference type="ARBA" id="ARBA00047393"/>
    </source>
</evidence>
<organism evidence="12 13">
    <name type="scientific">Maricaulis salignorans</name>
    <dbReference type="NCBI Taxonomy" id="144026"/>
    <lineage>
        <taxon>Bacteria</taxon>
        <taxon>Pseudomonadati</taxon>
        <taxon>Pseudomonadota</taxon>
        <taxon>Alphaproteobacteria</taxon>
        <taxon>Maricaulales</taxon>
        <taxon>Maricaulaceae</taxon>
        <taxon>Maricaulis</taxon>
    </lineage>
</organism>
<comment type="function">
    <text evidence="9">Destroys radicals which are normally produced within the cells and which are toxic to biological systems.</text>
</comment>
<dbReference type="InterPro" id="IPR001189">
    <property type="entry name" value="Mn/Fe_SOD"/>
</dbReference>
<feature type="domain" description="Manganese/iron superoxide dismutase C-terminal" evidence="11">
    <location>
        <begin position="94"/>
        <end position="195"/>
    </location>
</feature>
<keyword evidence="3 8" id="KW-0479">Metal-binding</keyword>
<dbReference type="EMBL" id="FNHG01000004">
    <property type="protein sequence ID" value="SDM02488.1"/>
    <property type="molecule type" value="Genomic_DNA"/>
</dbReference>